<accession>D2UYR5</accession>
<dbReference type="FunCoup" id="D2UYR5">
    <property type="interactions" value="310"/>
</dbReference>
<organism evidence="9">
    <name type="scientific">Naegleria gruberi</name>
    <name type="common">Amoeba</name>
    <dbReference type="NCBI Taxonomy" id="5762"/>
    <lineage>
        <taxon>Eukaryota</taxon>
        <taxon>Discoba</taxon>
        <taxon>Heterolobosea</taxon>
        <taxon>Tetramitia</taxon>
        <taxon>Eutetramitia</taxon>
        <taxon>Vahlkampfiidae</taxon>
        <taxon>Naegleria</taxon>
    </lineage>
</organism>
<dbReference type="PANTHER" id="PTHR10534">
    <property type="entry name" value="PYRIDOXAL KINASE"/>
    <property type="match status" value="1"/>
</dbReference>
<keyword evidence="4" id="KW-0547">Nucleotide-binding</keyword>
<reference evidence="8 9" key="1">
    <citation type="journal article" date="2010" name="Cell">
        <title>The genome of Naegleria gruberi illuminates early eukaryotic versatility.</title>
        <authorList>
            <person name="Fritz-Laylin L.K."/>
            <person name="Prochnik S.E."/>
            <person name="Ginger M.L."/>
            <person name="Dacks J.B."/>
            <person name="Carpenter M.L."/>
            <person name="Field M.C."/>
            <person name="Kuo A."/>
            <person name="Paredez A."/>
            <person name="Chapman J."/>
            <person name="Pham J."/>
            <person name="Shu S."/>
            <person name="Neupane R."/>
            <person name="Cipriano M."/>
            <person name="Mancuso J."/>
            <person name="Tu H."/>
            <person name="Salamov A."/>
            <person name="Lindquist E."/>
            <person name="Shapiro H."/>
            <person name="Lucas S."/>
            <person name="Grigoriev I.V."/>
            <person name="Cande W.Z."/>
            <person name="Fulton C."/>
            <person name="Rokhsar D.S."/>
            <person name="Dawson S.C."/>
        </authorList>
    </citation>
    <scope>NUCLEOTIDE SEQUENCE [LARGE SCALE GENOMIC DNA]</scope>
    <source>
        <strain evidence="8 9">NEG-M</strain>
    </source>
</reference>
<dbReference type="GO" id="GO:0005829">
    <property type="term" value="C:cytosol"/>
    <property type="evidence" value="ECO:0007669"/>
    <property type="project" value="TreeGrafter"/>
</dbReference>
<evidence type="ECO:0000259" key="7">
    <source>
        <dbReference type="Pfam" id="PF08543"/>
    </source>
</evidence>
<dbReference type="GeneID" id="8863984"/>
<proteinExistence type="inferred from homology"/>
<protein>
    <recommendedName>
        <fullName evidence="2">pyridoxal kinase</fullName>
        <ecNumber evidence="2">2.7.1.35</ecNumber>
    </recommendedName>
</protein>
<dbReference type="RefSeq" id="XP_002683578.1">
    <property type="nucleotide sequence ID" value="XM_002683532.1"/>
</dbReference>
<dbReference type="GO" id="GO:0009443">
    <property type="term" value="P:pyridoxal 5'-phosphate salvage"/>
    <property type="evidence" value="ECO:0007669"/>
    <property type="project" value="InterPro"/>
</dbReference>
<evidence type="ECO:0000256" key="2">
    <source>
        <dbReference type="ARBA" id="ARBA00012104"/>
    </source>
</evidence>
<evidence type="ECO:0000256" key="4">
    <source>
        <dbReference type="ARBA" id="ARBA00022741"/>
    </source>
</evidence>
<gene>
    <name evidence="8" type="ORF">NAEGRDRAFT_34775</name>
</gene>
<evidence type="ECO:0000256" key="3">
    <source>
        <dbReference type="ARBA" id="ARBA00022679"/>
    </source>
</evidence>
<dbReference type="CDD" id="cd01173">
    <property type="entry name" value="pyridoxal_pyridoxamine_kinase"/>
    <property type="match status" value="1"/>
</dbReference>
<evidence type="ECO:0000256" key="6">
    <source>
        <dbReference type="ARBA" id="ARBA00022840"/>
    </source>
</evidence>
<dbReference type="STRING" id="5762.D2UYR5"/>
<dbReference type="SUPFAM" id="SSF53613">
    <property type="entry name" value="Ribokinase-like"/>
    <property type="match status" value="1"/>
</dbReference>
<name>D2UYR5_NAEGR</name>
<evidence type="ECO:0000313" key="9">
    <source>
        <dbReference type="Proteomes" id="UP000006671"/>
    </source>
</evidence>
<dbReference type="PANTHER" id="PTHR10534:SF2">
    <property type="entry name" value="PYRIDOXAL KINASE"/>
    <property type="match status" value="1"/>
</dbReference>
<dbReference type="InterPro" id="IPR013749">
    <property type="entry name" value="PM/HMP-P_kinase-1"/>
</dbReference>
<dbReference type="EC" id="2.7.1.35" evidence="2"/>
<dbReference type="Proteomes" id="UP000006671">
    <property type="component" value="Unassembled WGS sequence"/>
</dbReference>
<dbReference type="InterPro" id="IPR029056">
    <property type="entry name" value="Ribokinase-like"/>
</dbReference>
<dbReference type="VEuPathDB" id="AmoebaDB:NAEGRDRAFT_34775"/>
<keyword evidence="6" id="KW-0067">ATP-binding</keyword>
<dbReference type="GO" id="GO:0005524">
    <property type="term" value="F:ATP binding"/>
    <property type="evidence" value="ECO:0007669"/>
    <property type="project" value="UniProtKB-KW"/>
</dbReference>
<dbReference type="NCBIfam" id="TIGR00687">
    <property type="entry name" value="pyridox_kin"/>
    <property type="match status" value="1"/>
</dbReference>
<evidence type="ECO:0000256" key="1">
    <source>
        <dbReference type="ARBA" id="ARBA00008805"/>
    </source>
</evidence>
<dbReference type="EMBL" id="GG738845">
    <property type="protein sequence ID" value="EFC50834.1"/>
    <property type="molecule type" value="Genomic_DNA"/>
</dbReference>
<dbReference type="Gene3D" id="3.40.1190.20">
    <property type="match status" value="1"/>
</dbReference>
<keyword evidence="9" id="KW-1185">Reference proteome</keyword>
<dbReference type="GO" id="GO:0008478">
    <property type="term" value="F:pyridoxal kinase activity"/>
    <property type="evidence" value="ECO:0007669"/>
    <property type="project" value="UniProtKB-EC"/>
</dbReference>
<dbReference type="InParanoid" id="D2UYR5"/>
<feature type="domain" description="Pyridoxamine kinase/Phosphomethylpyrimidine kinase" evidence="7">
    <location>
        <begin position="123"/>
        <end position="259"/>
    </location>
</feature>
<dbReference type="AlphaFoldDB" id="D2UYR5"/>
<evidence type="ECO:0000256" key="5">
    <source>
        <dbReference type="ARBA" id="ARBA00022777"/>
    </source>
</evidence>
<dbReference type="eggNOG" id="KOG2599">
    <property type="taxonomic scope" value="Eukaryota"/>
</dbReference>
<dbReference type="OMA" id="AWTHQHP"/>
<comment type="similarity">
    <text evidence="1">Belongs to the pyridoxine kinase family.</text>
</comment>
<keyword evidence="5 8" id="KW-0418">Kinase</keyword>
<evidence type="ECO:0000313" key="8">
    <source>
        <dbReference type="EMBL" id="EFC50834.1"/>
    </source>
</evidence>
<dbReference type="InterPro" id="IPR004625">
    <property type="entry name" value="PyrdxlKinase"/>
</dbReference>
<dbReference type="KEGG" id="ngr:NAEGRDRAFT_34775"/>
<dbReference type="Pfam" id="PF08543">
    <property type="entry name" value="Phos_pyr_kin"/>
    <property type="match status" value="1"/>
</dbReference>
<keyword evidence="3" id="KW-0808">Transferase</keyword>
<sequence>MSSSQTASSSSSVAPTTIDYSSIPSCLNGKVLSVQSHVVHGYVGNRAAVFPLQLLGFEVDFINSVQFSNHTGYSKGWKGQTLSGDELAQLFQGLQMNNLEGSYTHLLTGYIGSETFLSNILHIHDSLVEKNPKLIYVCDPVMGDAGKLYVPESLIQIYRDQVLKRASVITPNQFEAETLSGKKIETEQDALDVINLFHSEPYNIPVVVLTSVEFNNDKETLVLYASNRHSQKKYRIKFKRLPGSFTGTGDVVSALFLAFYTIHGDNDFGLALERTLGGIQAIIERTKPSEELALIASRFVILDPPIKYKSEEI</sequence>
<dbReference type="OrthoDB" id="2104723at2759"/>